<protein>
    <submittedName>
        <fullName evidence="3">Uncharacterized protein YciI</fullName>
    </submittedName>
</protein>
<feature type="domain" description="YCII-related" evidence="2">
    <location>
        <begin position="26"/>
        <end position="89"/>
    </location>
</feature>
<proteinExistence type="inferred from homology"/>
<sequence>MNEKKEYIYVLKLCDRLSNGGAWTVEDEKAVDDHFERLKTMKSEGSLILAGRTQTGNDATFGIVIFEALNDEEADFIMKTDPAVARGVMISELFPYKVALMRGMKD</sequence>
<comment type="similarity">
    <text evidence="1">Belongs to the YciI family.</text>
</comment>
<name>A0ABS4G8L1_9CLOT</name>
<evidence type="ECO:0000313" key="3">
    <source>
        <dbReference type="EMBL" id="MBP1920859.1"/>
    </source>
</evidence>
<comment type="caution">
    <text evidence="3">The sequence shown here is derived from an EMBL/GenBank/DDBJ whole genome shotgun (WGS) entry which is preliminary data.</text>
</comment>
<organism evidence="3 4">
    <name type="scientific">Youngiibacter multivorans</name>
    <dbReference type="NCBI Taxonomy" id="937251"/>
    <lineage>
        <taxon>Bacteria</taxon>
        <taxon>Bacillati</taxon>
        <taxon>Bacillota</taxon>
        <taxon>Clostridia</taxon>
        <taxon>Eubacteriales</taxon>
        <taxon>Clostridiaceae</taxon>
        <taxon>Youngiibacter</taxon>
    </lineage>
</organism>
<dbReference type="EMBL" id="JAGGKC010000045">
    <property type="protein sequence ID" value="MBP1920859.1"/>
    <property type="molecule type" value="Genomic_DNA"/>
</dbReference>
<dbReference type="InterPro" id="IPR011008">
    <property type="entry name" value="Dimeric_a/b-barrel"/>
</dbReference>
<dbReference type="Proteomes" id="UP001519271">
    <property type="component" value="Unassembled WGS sequence"/>
</dbReference>
<evidence type="ECO:0000259" key="2">
    <source>
        <dbReference type="Pfam" id="PF03795"/>
    </source>
</evidence>
<accession>A0ABS4G8L1</accession>
<evidence type="ECO:0000313" key="4">
    <source>
        <dbReference type="Proteomes" id="UP001519271"/>
    </source>
</evidence>
<dbReference type="RefSeq" id="WP_209461011.1">
    <property type="nucleotide sequence ID" value="NZ_JAGGKC010000045.1"/>
</dbReference>
<gene>
    <name evidence="3" type="ORF">J2Z34_003376</name>
</gene>
<dbReference type="Pfam" id="PF03795">
    <property type="entry name" value="YCII"/>
    <property type="match status" value="1"/>
</dbReference>
<dbReference type="SUPFAM" id="SSF54909">
    <property type="entry name" value="Dimeric alpha+beta barrel"/>
    <property type="match status" value="1"/>
</dbReference>
<reference evidence="3 4" key="1">
    <citation type="submission" date="2021-03" db="EMBL/GenBank/DDBJ databases">
        <title>Genomic Encyclopedia of Type Strains, Phase IV (KMG-IV): sequencing the most valuable type-strain genomes for metagenomic binning, comparative biology and taxonomic classification.</title>
        <authorList>
            <person name="Goeker M."/>
        </authorList>
    </citation>
    <scope>NUCLEOTIDE SEQUENCE [LARGE SCALE GENOMIC DNA]</scope>
    <source>
        <strain evidence="3 4">DSM 6139</strain>
    </source>
</reference>
<evidence type="ECO:0000256" key="1">
    <source>
        <dbReference type="ARBA" id="ARBA00007689"/>
    </source>
</evidence>
<dbReference type="Gene3D" id="3.30.70.1060">
    <property type="entry name" value="Dimeric alpha+beta barrel"/>
    <property type="match status" value="1"/>
</dbReference>
<dbReference type="InterPro" id="IPR005545">
    <property type="entry name" value="YCII"/>
</dbReference>
<keyword evidence="4" id="KW-1185">Reference proteome</keyword>